<evidence type="ECO:0000259" key="4">
    <source>
        <dbReference type="PROSITE" id="PS50001"/>
    </source>
</evidence>
<keyword evidence="3" id="KW-0727">SH2 domain</keyword>
<dbReference type="OrthoDB" id="28230at2759"/>
<dbReference type="SUPFAM" id="SSF55550">
    <property type="entry name" value="SH2 domain"/>
    <property type="match status" value="1"/>
</dbReference>
<evidence type="ECO:0000256" key="3">
    <source>
        <dbReference type="PROSITE-ProRule" id="PRU00191"/>
    </source>
</evidence>
<keyword evidence="2" id="KW-0067">ATP-binding</keyword>
<dbReference type="AlphaFoldDB" id="A0A9W9Z2F3"/>
<dbReference type="EMBL" id="MU826829">
    <property type="protein sequence ID" value="KAJ7373852.1"/>
    <property type="molecule type" value="Genomic_DNA"/>
</dbReference>
<keyword evidence="6" id="KW-1185">Reference proteome</keyword>
<keyword evidence="1" id="KW-0547">Nucleotide-binding</keyword>
<evidence type="ECO:0000256" key="1">
    <source>
        <dbReference type="ARBA" id="ARBA00022741"/>
    </source>
</evidence>
<dbReference type="GO" id="GO:0005524">
    <property type="term" value="F:ATP binding"/>
    <property type="evidence" value="ECO:0007669"/>
    <property type="project" value="UniProtKB-KW"/>
</dbReference>
<dbReference type="SMART" id="SM00252">
    <property type="entry name" value="SH2"/>
    <property type="match status" value="1"/>
</dbReference>
<evidence type="ECO:0000313" key="5">
    <source>
        <dbReference type="EMBL" id="KAJ7373852.1"/>
    </source>
</evidence>
<evidence type="ECO:0000313" key="6">
    <source>
        <dbReference type="Proteomes" id="UP001163046"/>
    </source>
</evidence>
<proteinExistence type="predicted"/>
<dbReference type="Proteomes" id="UP001163046">
    <property type="component" value="Unassembled WGS sequence"/>
</dbReference>
<dbReference type="InterPro" id="IPR036860">
    <property type="entry name" value="SH2_dom_sf"/>
</dbReference>
<name>A0A9W9Z2F3_9CNID</name>
<reference evidence="5" key="1">
    <citation type="submission" date="2023-01" db="EMBL/GenBank/DDBJ databases">
        <title>Genome assembly of the deep-sea coral Lophelia pertusa.</title>
        <authorList>
            <person name="Herrera S."/>
            <person name="Cordes E."/>
        </authorList>
    </citation>
    <scope>NUCLEOTIDE SEQUENCE</scope>
    <source>
        <strain evidence="5">USNM1676648</strain>
        <tissue evidence="5">Polyp</tissue>
    </source>
</reference>
<dbReference type="Gene3D" id="3.30.505.10">
    <property type="entry name" value="SH2 domain"/>
    <property type="match status" value="1"/>
</dbReference>
<organism evidence="5 6">
    <name type="scientific">Desmophyllum pertusum</name>
    <dbReference type="NCBI Taxonomy" id="174260"/>
    <lineage>
        <taxon>Eukaryota</taxon>
        <taxon>Metazoa</taxon>
        <taxon>Cnidaria</taxon>
        <taxon>Anthozoa</taxon>
        <taxon>Hexacorallia</taxon>
        <taxon>Scleractinia</taxon>
        <taxon>Caryophylliina</taxon>
        <taxon>Caryophylliidae</taxon>
        <taxon>Desmophyllum</taxon>
    </lineage>
</organism>
<protein>
    <recommendedName>
        <fullName evidence="4">SH2 domain-containing protein</fullName>
    </recommendedName>
</protein>
<dbReference type="InterPro" id="IPR000980">
    <property type="entry name" value="SH2"/>
</dbReference>
<dbReference type="PANTHER" id="PTHR24418">
    <property type="entry name" value="TYROSINE-PROTEIN KINASE"/>
    <property type="match status" value="1"/>
</dbReference>
<comment type="caution">
    <text evidence="5">The sequence shown here is derived from an EMBL/GenBank/DDBJ whole genome shotgun (WGS) entry which is preliminary data.</text>
</comment>
<dbReference type="PROSITE" id="PS50001">
    <property type="entry name" value="SH2"/>
    <property type="match status" value="1"/>
</dbReference>
<accession>A0A9W9Z2F3</accession>
<feature type="domain" description="SH2" evidence="4">
    <location>
        <begin position="1"/>
        <end position="97"/>
    </location>
</feature>
<evidence type="ECO:0000256" key="2">
    <source>
        <dbReference type="ARBA" id="ARBA00022840"/>
    </source>
</evidence>
<gene>
    <name evidence="5" type="ORF">OS493_009174</name>
</gene>
<sequence length="163" mass="18713">MLRTGSLARSSVLMLKRSSLLQEVLLVPILSVIQKTMPGNYSLSIRDGDSVRHYRIRKLDNGGFYITTRAPFNSLPELVEHYSEEADGLCCKLTYACRAEKPVTSGLSYNTKDAWEISRESLRLNSRLGAGQFWWKCGLESGMERHTLLLKHLRQELCHRRHF</sequence>
<dbReference type="Pfam" id="PF00017">
    <property type="entry name" value="SH2"/>
    <property type="match status" value="1"/>
</dbReference>
<dbReference type="InterPro" id="IPR050198">
    <property type="entry name" value="Non-receptor_tyrosine_kinases"/>
</dbReference>
<dbReference type="PRINTS" id="PR00401">
    <property type="entry name" value="SH2DOMAIN"/>
</dbReference>